<sequence length="293" mass="31384">MDSASWKNNPSFAYGVVRRIASLYRPVQLMSCAIIVMQCLLLAGCASSNFLVNIYLFSFALTATETEATTGFSRLEIRVGHFFLCAKADEGIDWICGDADRVNGHMIGVVEPWNIRKTAYDLRDGAISPSMNIILLASNLLTLFLVSSFPILRLPDKANSSAPQWLTRSLAINPIFGMASSLIAALWQHTAAATSAPLMSYLSAGAVTGAVGPAAATVAWLSFGLSLVTGALCLRAVNAMVHRQLEDEDVYTAASTLSTFATVTSESSEDDEVESRHGGGSEEIEMSSLRADN</sequence>
<evidence type="ECO:0000256" key="1">
    <source>
        <dbReference type="SAM" id="MobiDB-lite"/>
    </source>
</evidence>
<dbReference type="GO" id="GO:0043332">
    <property type="term" value="C:mating projection tip"/>
    <property type="evidence" value="ECO:0007669"/>
    <property type="project" value="TreeGrafter"/>
</dbReference>
<name>A0AAE0N308_9PEZI</name>
<keyword evidence="2" id="KW-0812">Transmembrane</keyword>
<organism evidence="3 4">
    <name type="scientific">Podospora didyma</name>
    <dbReference type="NCBI Taxonomy" id="330526"/>
    <lineage>
        <taxon>Eukaryota</taxon>
        <taxon>Fungi</taxon>
        <taxon>Dikarya</taxon>
        <taxon>Ascomycota</taxon>
        <taxon>Pezizomycotina</taxon>
        <taxon>Sordariomycetes</taxon>
        <taxon>Sordariomycetidae</taxon>
        <taxon>Sordariales</taxon>
        <taxon>Podosporaceae</taxon>
        <taxon>Podospora</taxon>
    </lineage>
</organism>
<protein>
    <submittedName>
        <fullName evidence="3">Ca2+ regulator and membrane fusion protein Fig1-domain-containing protein</fullName>
    </submittedName>
</protein>
<comment type="caution">
    <text evidence="3">The sequence shown here is derived from an EMBL/GenBank/DDBJ whole genome shotgun (WGS) entry which is preliminary data.</text>
</comment>
<evidence type="ECO:0000313" key="3">
    <source>
        <dbReference type="EMBL" id="KAK3368278.1"/>
    </source>
</evidence>
<evidence type="ECO:0000313" key="4">
    <source>
        <dbReference type="Proteomes" id="UP001285441"/>
    </source>
</evidence>
<dbReference type="Proteomes" id="UP001285441">
    <property type="component" value="Unassembled WGS sequence"/>
</dbReference>
<feature type="transmembrane region" description="Helical" evidence="2">
    <location>
        <begin position="27"/>
        <end position="52"/>
    </location>
</feature>
<proteinExistence type="predicted"/>
<dbReference type="GO" id="GO:0016020">
    <property type="term" value="C:membrane"/>
    <property type="evidence" value="ECO:0007669"/>
    <property type="project" value="InterPro"/>
</dbReference>
<dbReference type="EMBL" id="JAULSW010000010">
    <property type="protein sequence ID" value="KAK3368278.1"/>
    <property type="molecule type" value="Genomic_DNA"/>
</dbReference>
<reference evidence="3" key="2">
    <citation type="submission" date="2023-06" db="EMBL/GenBank/DDBJ databases">
        <authorList>
            <consortium name="Lawrence Berkeley National Laboratory"/>
            <person name="Haridas S."/>
            <person name="Hensen N."/>
            <person name="Bonometti L."/>
            <person name="Westerberg I."/>
            <person name="Brannstrom I.O."/>
            <person name="Guillou S."/>
            <person name="Cros-Aarteil S."/>
            <person name="Calhoun S."/>
            <person name="Kuo A."/>
            <person name="Mondo S."/>
            <person name="Pangilinan J."/>
            <person name="Riley R."/>
            <person name="LaButti K."/>
            <person name="Andreopoulos B."/>
            <person name="Lipzen A."/>
            <person name="Chen C."/>
            <person name="Yanf M."/>
            <person name="Daum C."/>
            <person name="Ng V."/>
            <person name="Clum A."/>
            <person name="Steindorff A."/>
            <person name="Ohm R."/>
            <person name="Martin F."/>
            <person name="Silar P."/>
            <person name="Natvig D."/>
            <person name="Lalanne C."/>
            <person name="Gautier V."/>
            <person name="Ament-velasquez S.L."/>
            <person name="Kruys A."/>
            <person name="Hutchinson M.I."/>
            <person name="Powell A.J."/>
            <person name="Barry K."/>
            <person name="Miller A.N."/>
            <person name="Grigoriev I.V."/>
            <person name="Debuchy R."/>
            <person name="Gladieux P."/>
            <person name="Thoren M.H."/>
            <person name="Johannesson H."/>
        </authorList>
    </citation>
    <scope>NUCLEOTIDE SEQUENCE</scope>
    <source>
        <strain evidence="3">CBS 232.78</strain>
    </source>
</reference>
<accession>A0AAE0N308</accession>
<feature type="transmembrane region" description="Helical" evidence="2">
    <location>
        <begin position="165"/>
        <end position="187"/>
    </location>
</feature>
<evidence type="ECO:0000256" key="2">
    <source>
        <dbReference type="SAM" id="Phobius"/>
    </source>
</evidence>
<reference evidence="3" key="1">
    <citation type="journal article" date="2023" name="Mol. Phylogenet. Evol.">
        <title>Genome-scale phylogeny and comparative genomics of the fungal order Sordariales.</title>
        <authorList>
            <person name="Hensen N."/>
            <person name="Bonometti L."/>
            <person name="Westerberg I."/>
            <person name="Brannstrom I.O."/>
            <person name="Guillou S."/>
            <person name="Cros-Aarteil S."/>
            <person name="Calhoun S."/>
            <person name="Haridas S."/>
            <person name="Kuo A."/>
            <person name="Mondo S."/>
            <person name="Pangilinan J."/>
            <person name="Riley R."/>
            <person name="LaButti K."/>
            <person name="Andreopoulos B."/>
            <person name="Lipzen A."/>
            <person name="Chen C."/>
            <person name="Yan M."/>
            <person name="Daum C."/>
            <person name="Ng V."/>
            <person name="Clum A."/>
            <person name="Steindorff A."/>
            <person name="Ohm R.A."/>
            <person name="Martin F."/>
            <person name="Silar P."/>
            <person name="Natvig D.O."/>
            <person name="Lalanne C."/>
            <person name="Gautier V."/>
            <person name="Ament-Velasquez S.L."/>
            <person name="Kruys A."/>
            <person name="Hutchinson M.I."/>
            <person name="Powell A.J."/>
            <person name="Barry K."/>
            <person name="Miller A.N."/>
            <person name="Grigoriev I.V."/>
            <person name="Debuchy R."/>
            <person name="Gladieux P."/>
            <person name="Hiltunen Thoren M."/>
            <person name="Johannesson H."/>
        </authorList>
    </citation>
    <scope>NUCLEOTIDE SEQUENCE</scope>
    <source>
        <strain evidence="3">CBS 232.78</strain>
    </source>
</reference>
<keyword evidence="2" id="KW-1133">Transmembrane helix</keyword>
<feature type="transmembrane region" description="Helical" evidence="2">
    <location>
        <begin position="133"/>
        <end position="153"/>
    </location>
</feature>
<keyword evidence="2" id="KW-0472">Membrane</keyword>
<keyword evidence="4" id="KW-1185">Reference proteome</keyword>
<feature type="region of interest" description="Disordered" evidence="1">
    <location>
        <begin position="262"/>
        <end position="293"/>
    </location>
</feature>
<dbReference type="AlphaFoldDB" id="A0AAE0N308"/>
<dbReference type="PANTHER" id="PTHR28092:SF1">
    <property type="entry name" value="FACTOR-INDUCED GENE 1 PROTEIN"/>
    <property type="match status" value="1"/>
</dbReference>
<dbReference type="PANTHER" id="PTHR28092">
    <property type="entry name" value="FACTOR-INDUCED GENE 1 PROTEIN"/>
    <property type="match status" value="1"/>
</dbReference>
<dbReference type="Pfam" id="PF12351">
    <property type="entry name" value="Fig1"/>
    <property type="match status" value="1"/>
</dbReference>
<dbReference type="InterPro" id="IPR033481">
    <property type="entry name" value="Dni1/Fig1"/>
</dbReference>
<feature type="transmembrane region" description="Helical" evidence="2">
    <location>
        <begin position="207"/>
        <end position="234"/>
    </location>
</feature>
<dbReference type="GO" id="GO:0000747">
    <property type="term" value="P:conjugation with cellular fusion"/>
    <property type="evidence" value="ECO:0007669"/>
    <property type="project" value="TreeGrafter"/>
</dbReference>
<gene>
    <name evidence="3" type="ORF">B0H63DRAFT_74276</name>
</gene>